<dbReference type="EMBL" id="VNHT01000005">
    <property type="protein sequence ID" value="TYP92808.1"/>
    <property type="molecule type" value="Genomic_DNA"/>
</dbReference>
<dbReference type="SUPFAM" id="SSF53474">
    <property type="entry name" value="alpha/beta-Hydrolases"/>
    <property type="match status" value="1"/>
</dbReference>
<gene>
    <name evidence="2" type="ORF">AAW31_08870</name>
    <name evidence="3" type="ORF">BCL69_10057</name>
</gene>
<keyword evidence="4" id="KW-1185">Reference proteome</keyword>
<evidence type="ECO:0000313" key="5">
    <source>
        <dbReference type="Proteomes" id="UP000324176"/>
    </source>
</evidence>
<dbReference type="Gene3D" id="3.40.50.1820">
    <property type="entry name" value="alpha/beta hydrolase"/>
    <property type="match status" value="1"/>
</dbReference>
<organism evidence="2 4">
    <name type="scientific">Nitrosomonas communis</name>
    <dbReference type="NCBI Taxonomy" id="44574"/>
    <lineage>
        <taxon>Bacteria</taxon>
        <taxon>Pseudomonadati</taxon>
        <taxon>Pseudomonadota</taxon>
        <taxon>Betaproteobacteria</taxon>
        <taxon>Nitrosomonadales</taxon>
        <taxon>Nitrosomonadaceae</taxon>
        <taxon>Nitrosomonas</taxon>
    </lineage>
</organism>
<evidence type="ECO:0000313" key="2">
    <source>
        <dbReference type="EMBL" id="AKH37903.1"/>
    </source>
</evidence>
<dbReference type="InterPro" id="IPR029058">
    <property type="entry name" value="AB_hydrolase_fold"/>
</dbReference>
<name>A0A0F7KFG7_9PROT</name>
<dbReference type="EMBL" id="CP011451">
    <property type="protein sequence ID" value="AKH37903.1"/>
    <property type="molecule type" value="Genomic_DNA"/>
</dbReference>
<dbReference type="AlphaFoldDB" id="A0A0F7KFG7"/>
<feature type="signal peptide" evidence="1">
    <location>
        <begin position="1"/>
        <end position="25"/>
    </location>
</feature>
<proteinExistence type="predicted"/>
<evidence type="ECO:0000313" key="3">
    <source>
        <dbReference type="EMBL" id="TYP92808.1"/>
    </source>
</evidence>
<evidence type="ECO:0000313" key="4">
    <source>
        <dbReference type="Proteomes" id="UP000034156"/>
    </source>
</evidence>
<evidence type="ECO:0008006" key="6">
    <source>
        <dbReference type="Google" id="ProtNLM"/>
    </source>
</evidence>
<dbReference type="Proteomes" id="UP000324176">
    <property type="component" value="Unassembled WGS sequence"/>
</dbReference>
<dbReference type="KEGG" id="nco:AAW31_08870"/>
<reference evidence="3 5" key="3">
    <citation type="submission" date="2019-07" db="EMBL/GenBank/DDBJ databases">
        <title>Active sludge and wastewater microbial communities from Klosterneuburg, Austria.</title>
        <authorList>
            <person name="Wagner M."/>
        </authorList>
    </citation>
    <scope>NUCLEOTIDE SEQUENCE [LARGE SCALE GENOMIC DNA]</scope>
    <source>
        <strain evidence="3 5">Nm2</strain>
    </source>
</reference>
<reference evidence="2 4" key="2">
    <citation type="journal article" date="2016" name="Genome Announc.">
        <title>Genome Sequence of Nitrosomonas communis Strain Nm2, a Mesophilic Ammonia-Oxidizing Bacterium Isolated from Mediterranean Soil.</title>
        <authorList>
            <person name="Kozlowski J.A."/>
            <person name="Kits K.D."/>
            <person name="Stein L.Y."/>
        </authorList>
    </citation>
    <scope>NUCLEOTIDE SEQUENCE [LARGE SCALE GENOMIC DNA]</scope>
    <source>
        <strain evidence="2 4">Nm2</strain>
    </source>
</reference>
<keyword evidence="1" id="KW-0732">Signal</keyword>
<dbReference type="OrthoDB" id="5504996at2"/>
<dbReference type="Proteomes" id="UP000034156">
    <property type="component" value="Chromosome"/>
</dbReference>
<accession>A0A0F7KFG7</accession>
<feature type="chain" id="PRO_5036292946" description="Alpha/beta hydrolase family protein" evidence="1">
    <location>
        <begin position="26"/>
        <end position="704"/>
    </location>
</feature>
<sequence>MNKHLLGLKVKFVAFSLLLPLSGAAAITETELAGNPLAQYPFFEYVRAFNVDAPVNVAIDPTRFPAIVGATCGVYVVNHQNASDWAANPALVDVTPGGMQTHTFSAGTIQANTIEVAAASTLNANAGEGLGVPYDIVLDCDQNGSLSDGDYIDGLSGEAGFYMVSDTTMAGPYAVTELVYNLDSAVAADFGIPGNKLGEDLYFPTNIATMGRLPLVIISRGNGHNFRWYDHIGNHLASYGYVVMSHDNNTQPGPEFAATTTLGHTDAFIDQVEAGAIADGALAGHIDARRIVWIGHSRGAEGVAIAYHRLFDGTATPTHYGRSDIRLISSMLPTDFNGSEVANPHDANYHLWTASGDADVDGSAGNECSDDGVNFLERCQTFHLVDRATGYKQSTVVQGTGHAWFHNGGDASSSSWFTGPCPIGQTNTHLILLGYLLPLVKHYVEGNIPALDFLTRQYESFHPIGVPTDDPCIVVTHEYRNGAADGNFIIDDYQTQPEINVSSSGAAVAFDVENLTEGRLDDNNFDFDWDASDPFNGATQAGATDSLTTRSDNSRGVVFDWTDADHFYEWQVPAGSNDFTRFKFLSFRGAQGTQHPNTVAELGDLTFTVTLRDSAGVVSHINIGAYGGGLEEPYQRDGGWHNEMETVRLRTTDFANNGTGINLTNIVAVRFNLGPSFGSSKGRIVIDDLMLTNDQPPNSLAAIE</sequence>
<dbReference type="PATRIC" id="fig|44574.3.peg.2161"/>
<dbReference type="RefSeq" id="WP_046849973.1">
    <property type="nucleotide sequence ID" value="NZ_CP011451.1"/>
</dbReference>
<reference evidence="4" key="1">
    <citation type="submission" date="2015-05" db="EMBL/GenBank/DDBJ databases">
        <title>Draft genome of Nitrosomonas communis strain Nm2.</title>
        <authorList>
            <person name="Kozlowski J.A."/>
            <person name="Kits K.D."/>
            <person name="Stein L.Y."/>
        </authorList>
    </citation>
    <scope>NUCLEOTIDE SEQUENCE [LARGE SCALE GENOMIC DNA]</scope>
    <source>
        <strain evidence="4">Nm2</strain>
    </source>
</reference>
<protein>
    <recommendedName>
        <fullName evidence="6">Alpha/beta hydrolase family protein</fullName>
    </recommendedName>
</protein>
<evidence type="ECO:0000256" key="1">
    <source>
        <dbReference type="SAM" id="SignalP"/>
    </source>
</evidence>